<comment type="caution">
    <text evidence="3">The sequence shown here is derived from an EMBL/GenBank/DDBJ whole genome shotgun (WGS) entry which is preliminary data.</text>
</comment>
<evidence type="ECO:0000313" key="3">
    <source>
        <dbReference type="EMBL" id="CAF1511967.1"/>
    </source>
</evidence>
<reference evidence="3" key="1">
    <citation type="submission" date="2021-02" db="EMBL/GenBank/DDBJ databases">
        <authorList>
            <person name="Nowell W R."/>
        </authorList>
    </citation>
    <scope>NUCLEOTIDE SEQUENCE</scope>
</reference>
<feature type="region of interest" description="Disordered" evidence="1">
    <location>
        <begin position="1"/>
        <end position="47"/>
    </location>
</feature>
<evidence type="ECO:0000256" key="1">
    <source>
        <dbReference type="SAM" id="MobiDB-lite"/>
    </source>
</evidence>
<keyword evidence="2" id="KW-1133">Transmembrane helix</keyword>
<protein>
    <submittedName>
        <fullName evidence="3">Uncharacterized protein</fullName>
    </submittedName>
</protein>
<gene>
    <name evidence="3" type="ORF">EDS130_LOCUS43305</name>
</gene>
<evidence type="ECO:0000256" key="2">
    <source>
        <dbReference type="SAM" id="Phobius"/>
    </source>
</evidence>
<dbReference type="EMBL" id="CAJNOJ010000700">
    <property type="protein sequence ID" value="CAF1511967.1"/>
    <property type="molecule type" value="Genomic_DNA"/>
</dbReference>
<dbReference type="Proteomes" id="UP000663852">
    <property type="component" value="Unassembled WGS sequence"/>
</dbReference>
<feature type="compositionally biased region" description="Polar residues" evidence="1">
    <location>
        <begin position="9"/>
        <end position="29"/>
    </location>
</feature>
<evidence type="ECO:0000313" key="4">
    <source>
        <dbReference type="Proteomes" id="UP000663852"/>
    </source>
</evidence>
<name>A0A815TRA0_ADIRI</name>
<proteinExistence type="predicted"/>
<keyword evidence="2" id="KW-0472">Membrane</keyword>
<accession>A0A815TRA0</accession>
<sequence length="95" mass="10515">MEISRQDTSESQQRNTTQHSLHQTSNSIGFYNVRYGDDDDDGTDDEQRRGASALFCCSQCKACMYGLLIGALLAGIALSVLLVLYLKPVSSEYSR</sequence>
<keyword evidence="2" id="KW-0812">Transmembrane</keyword>
<organism evidence="3 4">
    <name type="scientific">Adineta ricciae</name>
    <name type="common">Rotifer</name>
    <dbReference type="NCBI Taxonomy" id="249248"/>
    <lineage>
        <taxon>Eukaryota</taxon>
        <taxon>Metazoa</taxon>
        <taxon>Spiralia</taxon>
        <taxon>Gnathifera</taxon>
        <taxon>Rotifera</taxon>
        <taxon>Eurotatoria</taxon>
        <taxon>Bdelloidea</taxon>
        <taxon>Adinetida</taxon>
        <taxon>Adinetidae</taxon>
        <taxon>Adineta</taxon>
    </lineage>
</organism>
<dbReference type="AlphaFoldDB" id="A0A815TRA0"/>
<feature type="transmembrane region" description="Helical" evidence="2">
    <location>
        <begin position="64"/>
        <end position="86"/>
    </location>
</feature>